<evidence type="ECO:0000256" key="1">
    <source>
        <dbReference type="SAM" id="MobiDB-lite"/>
    </source>
</evidence>
<sequence>MTSGSKEGPSRLLNMALDQVNSNSREINKKSRYHDRRKPYNNDRRRVNYRDRSRDRSSRDRYNSSSHRDRYSRKYILKVSNLDHTITREHLKELFSEVGKVEKTWIDYDRTARSKVIFD</sequence>
<dbReference type="InterPro" id="IPR000504">
    <property type="entry name" value="RRM_dom"/>
</dbReference>
<dbReference type="eggNOG" id="KOG0533">
    <property type="taxonomic scope" value="Eukaryota"/>
</dbReference>
<dbReference type="STRING" id="5865.A7APZ7"/>
<dbReference type="Gene3D" id="3.30.70.330">
    <property type="match status" value="1"/>
</dbReference>
<organism evidence="3 4">
    <name type="scientific">Babesia bovis</name>
    <dbReference type="NCBI Taxonomy" id="5865"/>
    <lineage>
        <taxon>Eukaryota</taxon>
        <taxon>Sar</taxon>
        <taxon>Alveolata</taxon>
        <taxon>Apicomplexa</taxon>
        <taxon>Aconoidasida</taxon>
        <taxon>Piroplasmida</taxon>
        <taxon>Babesiidae</taxon>
        <taxon>Babesia</taxon>
    </lineage>
</organism>
<proteinExistence type="predicted"/>
<dbReference type="Pfam" id="PF00076">
    <property type="entry name" value="RRM_1"/>
    <property type="match status" value="1"/>
</dbReference>
<dbReference type="GO" id="GO:0003723">
    <property type="term" value="F:RNA binding"/>
    <property type="evidence" value="ECO:0007669"/>
    <property type="project" value="InterPro"/>
</dbReference>
<reference evidence="3 4" key="1">
    <citation type="journal article" date="2007" name="PLoS Pathog.">
        <title>Genome sequence of Babesia bovis and comparative analysis of apicomplexan hemoprotozoa.</title>
        <authorList>
            <person name="Brayton K.A."/>
            <person name="Lau A.O.T."/>
            <person name="Herndon D.R."/>
            <person name="Hannick L."/>
            <person name="Kappmeyer L.S."/>
            <person name="Berens S.J."/>
            <person name="Bidwell S.L."/>
            <person name="Brown W.C."/>
            <person name="Crabtree J."/>
            <person name="Fadrosh D."/>
            <person name="Feldblum T."/>
            <person name="Forberger H.A."/>
            <person name="Haas B.J."/>
            <person name="Howell J.M."/>
            <person name="Khouri H."/>
            <person name="Koo H."/>
            <person name="Mann D.J."/>
            <person name="Norimine J."/>
            <person name="Paulsen I.T."/>
            <person name="Radune D."/>
            <person name="Ren Q."/>
            <person name="Smith R.K. Jr."/>
            <person name="Suarez C.E."/>
            <person name="White O."/>
            <person name="Wortman J.R."/>
            <person name="Knowles D.P. Jr."/>
            <person name="McElwain T.F."/>
            <person name="Nene V.M."/>
        </authorList>
    </citation>
    <scope>NUCLEOTIDE SEQUENCE [LARGE SCALE GENOMIC DNA]</scope>
    <source>
        <strain evidence="3">T2Bo</strain>
    </source>
</reference>
<gene>
    <name evidence="3" type="ORF">BBOV_III010790</name>
</gene>
<dbReference type="Proteomes" id="UP000002173">
    <property type="component" value="Chromosome 3"/>
</dbReference>
<dbReference type="SUPFAM" id="SSF54928">
    <property type="entry name" value="RNA-binding domain, RBD"/>
    <property type="match status" value="1"/>
</dbReference>
<comment type="caution">
    <text evidence="3">The sequence shown here is derived from an EMBL/GenBank/DDBJ whole genome shotgun (WGS) entry which is preliminary data.</text>
</comment>
<dbReference type="InterPro" id="IPR035979">
    <property type="entry name" value="RBD_domain_sf"/>
</dbReference>
<protein>
    <recommendedName>
        <fullName evidence="2">RRM domain-containing protein</fullName>
    </recommendedName>
</protein>
<feature type="region of interest" description="Disordered" evidence="1">
    <location>
        <begin position="19"/>
        <end position="70"/>
    </location>
</feature>
<evidence type="ECO:0000259" key="2">
    <source>
        <dbReference type="Pfam" id="PF00076"/>
    </source>
</evidence>
<evidence type="ECO:0000313" key="4">
    <source>
        <dbReference type="Proteomes" id="UP000002173"/>
    </source>
</evidence>
<dbReference type="KEGG" id="bbo:BBOV_III010790"/>
<dbReference type="EMBL" id="AAXT01000001">
    <property type="protein sequence ID" value="EDO08631.1"/>
    <property type="molecule type" value="Genomic_DNA"/>
</dbReference>
<evidence type="ECO:0000313" key="3">
    <source>
        <dbReference type="EMBL" id="EDO08631.1"/>
    </source>
</evidence>
<dbReference type="InterPro" id="IPR012677">
    <property type="entry name" value="Nucleotide-bd_a/b_plait_sf"/>
</dbReference>
<name>A7APZ7_BABBO</name>
<keyword evidence="4" id="KW-1185">Reference proteome</keyword>
<dbReference type="GeneID" id="5480459"/>
<dbReference type="VEuPathDB" id="PiroplasmaDB:BBOV_III010790"/>
<dbReference type="FunCoup" id="A7APZ7">
    <property type="interactions" value="148"/>
</dbReference>
<dbReference type="InParanoid" id="A7APZ7"/>
<accession>A7APZ7</accession>
<feature type="compositionally biased region" description="Basic and acidic residues" evidence="1">
    <location>
        <begin position="38"/>
        <end position="69"/>
    </location>
</feature>
<dbReference type="AlphaFoldDB" id="A7APZ7"/>
<feature type="domain" description="RRM" evidence="2">
    <location>
        <begin position="78"/>
        <end position="115"/>
    </location>
</feature>